<name>A0AAV7H951_DENCH</name>
<organism evidence="1 2">
    <name type="scientific">Dendrobium chrysotoxum</name>
    <name type="common">Orchid</name>
    <dbReference type="NCBI Taxonomy" id="161865"/>
    <lineage>
        <taxon>Eukaryota</taxon>
        <taxon>Viridiplantae</taxon>
        <taxon>Streptophyta</taxon>
        <taxon>Embryophyta</taxon>
        <taxon>Tracheophyta</taxon>
        <taxon>Spermatophyta</taxon>
        <taxon>Magnoliopsida</taxon>
        <taxon>Liliopsida</taxon>
        <taxon>Asparagales</taxon>
        <taxon>Orchidaceae</taxon>
        <taxon>Epidendroideae</taxon>
        <taxon>Malaxideae</taxon>
        <taxon>Dendrobiinae</taxon>
        <taxon>Dendrobium</taxon>
    </lineage>
</organism>
<comment type="caution">
    <text evidence="1">The sequence shown here is derived from an EMBL/GenBank/DDBJ whole genome shotgun (WGS) entry which is preliminary data.</text>
</comment>
<evidence type="ECO:0000313" key="2">
    <source>
        <dbReference type="Proteomes" id="UP000775213"/>
    </source>
</evidence>
<reference evidence="1 2" key="1">
    <citation type="journal article" date="2021" name="Hortic Res">
        <title>Chromosome-scale assembly of the Dendrobium chrysotoxum genome enhances the understanding of orchid evolution.</title>
        <authorList>
            <person name="Zhang Y."/>
            <person name="Zhang G.Q."/>
            <person name="Zhang D."/>
            <person name="Liu X.D."/>
            <person name="Xu X.Y."/>
            <person name="Sun W.H."/>
            <person name="Yu X."/>
            <person name="Zhu X."/>
            <person name="Wang Z.W."/>
            <person name="Zhao X."/>
            <person name="Zhong W.Y."/>
            <person name="Chen H."/>
            <person name="Yin W.L."/>
            <person name="Huang T."/>
            <person name="Niu S.C."/>
            <person name="Liu Z.J."/>
        </authorList>
    </citation>
    <scope>NUCLEOTIDE SEQUENCE [LARGE SCALE GENOMIC DNA]</scope>
    <source>
        <strain evidence="1">Lindl</strain>
    </source>
</reference>
<gene>
    <name evidence="1" type="ORF">IEQ34_007304</name>
</gene>
<accession>A0AAV7H951</accession>
<dbReference type="AlphaFoldDB" id="A0AAV7H951"/>
<evidence type="ECO:0000313" key="1">
    <source>
        <dbReference type="EMBL" id="KAH0464518.1"/>
    </source>
</evidence>
<keyword evidence="2" id="KW-1185">Reference proteome</keyword>
<protein>
    <submittedName>
        <fullName evidence="1">Uncharacterized protein</fullName>
    </submittedName>
</protein>
<proteinExistence type="predicted"/>
<sequence length="86" mass="9316">MSKLISIALNHVRLDGNPTGVFETMNNLVTSTLIPVTMLMDNGPSVVDNGDVVGHDEREATPSNTTLPLAVAYENREVLILVWLAL</sequence>
<dbReference type="Proteomes" id="UP000775213">
    <property type="component" value="Unassembled WGS sequence"/>
</dbReference>
<dbReference type="EMBL" id="JAGFBR010000007">
    <property type="protein sequence ID" value="KAH0464518.1"/>
    <property type="molecule type" value="Genomic_DNA"/>
</dbReference>